<dbReference type="InParanoid" id="K9TR45"/>
<accession>K9TR45</accession>
<evidence type="ECO:0000313" key="2">
    <source>
        <dbReference type="EMBL" id="AFY84858.1"/>
    </source>
</evidence>
<keyword evidence="3" id="KW-1185">Reference proteome</keyword>
<dbReference type="RefSeq" id="WP_015151470.1">
    <property type="nucleotide sequence ID" value="NC_019693.1"/>
</dbReference>
<dbReference type="EMBL" id="CP003607">
    <property type="protein sequence ID" value="AFY84858.1"/>
    <property type="molecule type" value="Genomic_DNA"/>
</dbReference>
<evidence type="ECO:0000313" key="3">
    <source>
        <dbReference type="Proteomes" id="UP000010367"/>
    </source>
</evidence>
<dbReference type="Proteomes" id="UP000010367">
    <property type="component" value="Chromosome"/>
</dbReference>
<gene>
    <name evidence="2" type="ORF">Oscil6304_5370</name>
</gene>
<feature type="compositionally biased region" description="Pro residues" evidence="1">
    <location>
        <begin position="69"/>
        <end position="83"/>
    </location>
</feature>
<name>K9TR45_9CYAN</name>
<dbReference type="HOGENOM" id="CLU_2396783_0_0_3"/>
<organism evidence="2 3">
    <name type="scientific">Oscillatoria acuminata PCC 6304</name>
    <dbReference type="NCBI Taxonomy" id="56110"/>
    <lineage>
        <taxon>Bacteria</taxon>
        <taxon>Bacillati</taxon>
        <taxon>Cyanobacteriota</taxon>
        <taxon>Cyanophyceae</taxon>
        <taxon>Oscillatoriophycideae</taxon>
        <taxon>Oscillatoriales</taxon>
        <taxon>Oscillatoriaceae</taxon>
        <taxon>Oscillatoria</taxon>
    </lineage>
</organism>
<feature type="compositionally biased region" description="Low complexity" evidence="1">
    <location>
        <begin position="84"/>
        <end position="93"/>
    </location>
</feature>
<dbReference type="AlphaFoldDB" id="K9TR45"/>
<dbReference type="KEGG" id="oac:Oscil6304_5370"/>
<proteinExistence type="predicted"/>
<dbReference type="STRING" id="56110.Oscil6304_5370"/>
<evidence type="ECO:0000256" key="1">
    <source>
        <dbReference type="SAM" id="MobiDB-lite"/>
    </source>
</evidence>
<protein>
    <submittedName>
        <fullName evidence="2">Uncharacterized protein</fullName>
    </submittedName>
</protein>
<reference evidence="2 3" key="1">
    <citation type="submission" date="2012-06" db="EMBL/GenBank/DDBJ databases">
        <title>Finished chromosome of genome of Oscillatoria acuminata PCC 6304.</title>
        <authorList>
            <consortium name="US DOE Joint Genome Institute"/>
            <person name="Gugger M."/>
            <person name="Coursin T."/>
            <person name="Rippka R."/>
            <person name="Tandeau De Marsac N."/>
            <person name="Huntemann M."/>
            <person name="Wei C.-L."/>
            <person name="Han J."/>
            <person name="Detter J.C."/>
            <person name="Han C."/>
            <person name="Tapia R."/>
            <person name="Davenport K."/>
            <person name="Daligault H."/>
            <person name="Erkkila T."/>
            <person name="Gu W."/>
            <person name="Munk A.C.C."/>
            <person name="Teshima H."/>
            <person name="Xu Y."/>
            <person name="Chain P."/>
            <person name="Chen A."/>
            <person name="Krypides N."/>
            <person name="Mavromatis K."/>
            <person name="Markowitz V."/>
            <person name="Szeto E."/>
            <person name="Ivanova N."/>
            <person name="Mikhailova N."/>
            <person name="Ovchinnikova G."/>
            <person name="Pagani I."/>
            <person name="Pati A."/>
            <person name="Goodwin L."/>
            <person name="Peters L."/>
            <person name="Pitluck S."/>
            <person name="Woyke T."/>
            <person name="Kerfeld C."/>
        </authorList>
    </citation>
    <scope>NUCLEOTIDE SEQUENCE [LARGE SCALE GENOMIC DNA]</scope>
    <source>
        <strain evidence="2 3">PCC 6304</strain>
    </source>
</reference>
<dbReference type="eggNOG" id="ENOG50347ZX">
    <property type="taxonomic scope" value="Bacteria"/>
</dbReference>
<feature type="region of interest" description="Disordered" evidence="1">
    <location>
        <begin position="65"/>
        <end position="93"/>
    </location>
</feature>
<sequence length="93" mass="10003">MTNVLELLTDLALDPRQQVAFEQDPEAAIAHLNLSVTERGTLLTGDRQQIESLFAGDRFPLAVIATDPAPDPLPDPDPPPFPDTPGDSDPSET</sequence>